<comment type="caution">
    <text evidence="3">The sequence shown here is derived from an EMBL/GenBank/DDBJ whole genome shotgun (WGS) entry which is preliminary data.</text>
</comment>
<evidence type="ECO:0000313" key="4">
    <source>
        <dbReference type="Proteomes" id="UP000306628"/>
    </source>
</evidence>
<dbReference type="InterPro" id="IPR001480">
    <property type="entry name" value="Bulb-type_lectin_dom"/>
</dbReference>
<dbReference type="SMART" id="SM00108">
    <property type="entry name" value="B_lectin"/>
    <property type="match status" value="1"/>
</dbReference>
<proteinExistence type="predicted"/>
<sequence>MPRFRQVARISAAAPLIVTALAVATPPAHAVLPAASAAVAYDAKCQFRTRTQVGNNWHIKEGGGNLLRGEVCQIGNAQLIMQTDGNLVLYNNGRAVFATGTTETWTQPPAYKAEFQTDGNFVVYNYNPPTARWASNTWSTCGGSAACELVIQSDGNVVIYNGNQVVWDAW</sequence>
<accession>A0A5S4FLL0</accession>
<gene>
    <name evidence="3" type="ORF">ETD85_50735</name>
</gene>
<evidence type="ECO:0000256" key="1">
    <source>
        <dbReference type="SAM" id="SignalP"/>
    </source>
</evidence>
<dbReference type="SUPFAM" id="SSF51110">
    <property type="entry name" value="alpha-D-mannose-specific plant lectins"/>
    <property type="match status" value="1"/>
</dbReference>
<keyword evidence="1" id="KW-0732">Signal</keyword>
<feature type="signal peptide" evidence="1">
    <location>
        <begin position="1"/>
        <end position="30"/>
    </location>
</feature>
<dbReference type="AlphaFoldDB" id="A0A5S4FLL0"/>
<name>A0A5S4FLL0_9ACTN</name>
<evidence type="ECO:0000313" key="3">
    <source>
        <dbReference type="EMBL" id="TMR21533.1"/>
    </source>
</evidence>
<dbReference type="OrthoDB" id="516973at2"/>
<dbReference type="Gene3D" id="2.90.10.10">
    <property type="entry name" value="Bulb-type lectin domain"/>
    <property type="match status" value="2"/>
</dbReference>
<dbReference type="EMBL" id="VCKX01000294">
    <property type="protein sequence ID" value="TMR21533.1"/>
    <property type="molecule type" value="Genomic_DNA"/>
</dbReference>
<keyword evidence="4" id="KW-1185">Reference proteome</keyword>
<dbReference type="InterPro" id="IPR036426">
    <property type="entry name" value="Bulb-type_lectin_dom_sf"/>
</dbReference>
<feature type="chain" id="PRO_5024456059" description="Bulb-type lectin domain-containing protein" evidence="1">
    <location>
        <begin position="31"/>
        <end position="170"/>
    </location>
</feature>
<reference evidence="3 4" key="1">
    <citation type="submission" date="2019-05" db="EMBL/GenBank/DDBJ databases">
        <title>Draft genome sequence of Nonomuraea zeae DSM 100528.</title>
        <authorList>
            <person name="Saricaoglu S."/>
            <person name="Isik K."/>
        </authorList>
    </citation>
    <scope>NUCLEOTIDE SEQUENCE [LARGE SCALE GENOMIC DNA]</scope>
    <source>
        <strain evidence="3 4">DSM 100528</strain>
    </source>
</reference>
<dbReference type="PROSITE" id="PS50927">
    <property type="entry name" value="BULB_LECTIN"/>
    <property type="match status" value="1"/>
</dbReference>
<dbReference type="RefSeq" id="WP_138697036.1">
    <property type="nucleotide sequence ID" value="NZ_JBHSAZ010000055.1"/>
</dbReference>
<evidence type="ECO:0000259" key="2">
    <source>
        <dbReference type="PROSITE" id="PS50927"/>
    </source>
</evidence>
<feature type="domain" description="Bulb-type lectin" evidence="2">
    <location>
        <begin position="87"/>
        <end position="170"/>
    </location>
</feature>
<dbReference type="Proteomes" id="UP000306628">
    <property type="component" value="Unassembled WGS sequence"/>
</dbReference>
<organism evidence="3 4">
    <name type="scientific">Nonomuraea zeae</name>
    <dbReference type="NCBI Taxonomy" id="1642303"/>
    <lineage>
        <taxon>Bacteria</taxon>
        <taxon>Bacillati</taxon>
        <taxon>Actinomycetota</taxon>
        <taxon>Actinomycetes</taxon>
        <taxon>Streptosporangiales</taxon>
        <taxon>Streptosporangiaceae</taxon>
        <taxon>Nonomuraea</taxon>
    </lineage>
</organism>
<protein>
    <recommendedName>
        <fullName evidence="2">Bulb-type lectin domain-containing protein</fullName>
    </recommendedName>
</protein>